<dbReference type="GO" id="GO:0016020">
    <property type="term" value="C:membrane"/>
    <property type="evidence" value="ECO:0007669"/>
    <property type="project" value="InterPro"/>
</dbReference>
<dbReference type="Pfam" id="PF04647">
    <property type="entry name" value="AgrB"/>
    <property type="match status" value="1"/>
</dbReference>
<evidence type="ECO:0000256" key="5">
    <source>
        <dbReference type="ARBA" id="ARBA00022801"/>
    </source>
</evidence>
<feature type="transmembrane region" description="Helical" evidence="8">
    <location>
        <begin position="151"/>
        <end position="170"/>
    </location>
</feature>
<evidence type="ECO:0000256" key="3">
    <source>
        <dbReference type="ARBA" id="ARBA00022670"/>
    </source>
</evidence>
<keyword evidence="3" id="KW-0645">Protease</keyword>
<keyword evidence="7 8" id="KW-0472">Membrane</keyword>
<feature type="transmembrane region" description="Helical" evidence="8">
    <location>
        <begin position="84"/>
        <end position="103"/>
    </location>
</feature>
<sequence length="221" mass="24476">MGIIEELSLKASNKLGKKLDKNDEEIAVINYGLFTILHTSLAIVVTIIVGLLTKTLIEIMTISITSAILKRYSGGVHATSPERCTLIGVILAYILSYISISIMDIDMSITILMIISIIGFSYYILYKKCPAPSKNKPLKKESTRKKLRKKAFNLINIYVVLIIILLSIYSINNVTIAKSIALSMVLGIGLQVFVLTSLGGRLINLLDNFFNINKFLSKNMS</sequence>
<evidence type="ECO:0000313" key="9">
    <source>
        <dbReference type="EMBL" id="CEI73793.1"/>
    </source>
</evidence>
<dbReference type="KEGG" id="rhom:FRIFI_2266"/>
<organism evidence="9 10">
    <name type="scientific">Romboutsia hominis</name>
    <dbReference type="NCBI Taxonomy" id="1507512"/>
    <lineage>
        <taxon>Bacteria</taxon>
        <taxon>Bacillati</taxon>
        <taxon>Bacillota</taxon>
        <taxon>Clostridia</taxon>
        <taxon>Peptostreptococcales</taxon>
        <taxon>Peptostreptococcaceae</taxon>
        <taxon>Romboutsia</taxon>
    </lineage>
</organism>
<reference evidence="9 10" key="1">
    <citation type="submission" date="2014-09" db="EMBL/GenBank/DDBJ databases">
        <authorList>
            <person name="Hornung B.V."/>
        </authorList>
    </citation>
    <scope>NUCLEOTIDE SEQUENCE [LARGE SCALE GENOMIC DNA]</scope>
    <source>
        <strain evidence="9 10">FRIFI</strain>
    </source>
</reference>
<keyword evidence="6 8" id="KW-1133">Transmembrane helix</keyword>
<evidence type="ECO:0000256" key="4">
    <source>
        <dbReference type="ARBA" id="ARBA00022692"/>
    </source>
</evidence>
<gene>
    <name evidence="9" type="ORF">FRIFI_2266</name>
</gene>
<dbReference type="EC" id="3.4.-.-" evidence="9"/>
<feature type="transmembrane region" description="Helical" evidence="8">
    <location>
        <begin position="109"/>
        <end position="126"/>
    </location>
</feature>
<evidence type="ECO:0000256" key="6">
    <source>
        <dbReference type="ARBA" id="ARBA00022989"/>
    </source>
</evidence>
<protein>
    <submittedName>
        <fullName evidence="9">Accessory gene regulator B</fullName>
        <ecNumber evidence="9">3.4.-.-</ecNumber>
    </submittedName>
</protein>
<keyword evidence="1" id="KW-1003">Cell membrane</keyword>
<dbReference type="AlphaFoldDB" id="A0A2P2BTU8"/>
<dbReference type="Proteomes" id="UP000245695">
    <property type="component" value="Chromosome 1"/>
</dbReference>
<feature type="transmembrane region" description="Helical" evidence="8">
    <location>
        <begin position="28"/>
        <end position="49"/>
    </location>
</feature>
<keyword evidence="2" id="KW-0673">Quorum sensing</keyword>
<evidence type="ECO:0000313" key="10">
    <source>
        <dbReference type="Proteomes" id="UP000245695"/>
    </source>
</evidence>
<keyword evidence="10" id="KW-1185">Reference proteome</keyword>
<evidence type="ECO:0000256" key="8">
    <source>
        <dbReference type="SAM" id="Phobius"/>
    </source>
</evidence>
<dbReference type="GO" id="GO:0009372">
    <property type="term" value="P:quorum sensing"/>
    <property type="evidence" value="ECO:0007669"/>
    <property type="project" value="UniProtKB-KW"/>
</dbReference>
<keyword evidence="4 8" id="KW-0812">Transmembrane</keyword>
<dbReference type="SMART" id="SM00793">
    <property type="entry name" value="AgrB"/>
    <property type="match status" value="1"/>
</dbReference>
<evidence type="ECO:0000256" key="1">
    <source>
        <dbReference type="ARBA" id="ARBA00022475"/>
    </source>
</evidence>
<name>A0A2P2BTU8_9FIRM</name>
<evidence type="ECO:0000256" key="7">
    <source>
        <dbReference type="ARBA" id="ARBA00023136"/>
    </source>
</evidence>
<proteinExistence type="predicted"/>
<dbReference type="GO" id="GO:0008233">
    <property type="term" value="F:peptidase activity"/>
    <property type="evidence" value="ECO:0007669"/>
    <property type="project" value="UniProtKB-KW"/>
</dbReference>
<feature type="transmembrane region" description="Helical" evidence="8">
    <location>
        <begin position="176"/>
        <end position="198"/>
    </location>
</feature>
<dbReference type="EMBL" id="LN650648">
    <property type="protein sequence ID" value="CEI73793.1"/>
    <property type="molecule type" value="Genomic_DNA"/>
</dbReference>
<dbReference type="GO" id="GO:0006508">
    <property type="term" value="P:proteolysis"/>
    <property type="evidence" value="ECO:0007669"/>
    <property type="project" value="UniProtKB-KW"/>
</dbReference>
<accession>A0A2P2BTU8</accession>
<keyword evidence="5 9" id="KW-0378">Hydrolase</keyword>
<dbReference type="RefSeq" id="WP_166505898.1">
    <property type="nucleotide sequence ID" value="NZ_LN650648.1"/>
</dbReference>
<dbReference type="InterPro" id="IPR006741">
    <property type="entry name" value="AgrB"/>
</dbReference>
<evidence type="ECO:0000256" key="2">
    <source>
        <dbReference type="ARBA" id="ARBA00022654"/>
    </source>
</evidence>